<dbReference type="InterPro" id="IPR013647">
    <property type="entry name" value="OligopepF_N_dom"/>
</dbReference>
<keyword evidence="5 6" id="KW-0482">Metalloprotease</keyword>
<reference evidence="9" key="1">
    <citation type="submission" date="2020-08" db="EMBL/GenBank/DDBJ databases">
        <title>Genome public.</title>
        <authorList>
            <person name="Liu C."/>
            <person name="Sun Q."/>
        </authorList>
    </citation>
    <scope>NUCLEOTIDE SEQUENCE</scope>
    <source>
        <strain evidence="9">NSJ-53</strain>
    </source>
</reference>
<dbReference type="GO" id="GO:0006518">
    <property type="term" value="P:peptide metabolic process"/>
    <property type="evidence" value="ECO:0007669"/>
    <property type="project" value="TreeGrafter"/>
</dbReference>
<evidence type="ECO:0000256" key="6">
    <source>
        <dbReference type="RuleBase" id="RU368091"/>
    </source>
</evidence>
<gene>
    <name evidence="9" type="primary">pepF</name>
    <name evidence="9" type="ORF">H8696_09100</name>
</gene>
<dbReference type="GO" id="GO:0046872">
    <property type="term" value="F:metal ion binding"/>
    <property type="evidence" value="ECO:0007669"/>
    <property type="project" value="UniProtKB-UniRule"/>
</dbReference>
<dbReference type="GO" id="GO:0004222">
    <property type="term" value="F:metalloendopeptidase activity"/>
    <property type="evidence" value="ECO:0007669"/>
    <property type="project" value="UniProtKB-UniRule"/>
</dbReference>
<keyword evidence="10" id="KW-1185">Reference proteome</keyword>
<dbReference type="Gene3D" id="1.10.287.830">
    <property type="entry name" value="putative peptidase helix hairpin domain like"/>
    <property type="match status" value="1"/>
</dbReference>
<dbReference type="EC" id="3.4.24.-" evidence="6"/>
<dbReference type="NCBIfam" id="TIGR00181">
    <property type="entry name" value="pepF"/>
    <property type="match status" value="1"/>
</dbReference>
<dbReference type="AlphaFoldDB" id="A0A926D620"/>
<evidence type="ECO:0000256" key="3">
    <source>
        <dbReference type="ARBA" id="ARBA00022801"/>
    </source>
</evidence>
<dbReference type="InterPro" id="IPR004438">
    <property type="entry name" value="Peptidase_M3B"/>
</dbReference>
<comment type="caution">
    <text evidence="9">The sequence shown here is derived from an EMBL/GenBank/DDBJ whole genome shotgun (WGS) entry which is preliminary data.</text>
</comment>
<dbReference type="Pfam" id="PF08439">
    <property type="entry name" value="Peptidase_M3_N"/>
    <property type="match status" value="1"/>
</dbReference>
<comment type="cofactor">
    <cofactor evidence="6">
        <name>Zn(2+)</name>
        <dbReference type="ChEBI" id="CHEBI:29105"/>
    </cofactor>
    <text evidence="6">Binds 1 zinc ion.</text>
</comment>
<feature type="domain" description="Oligopeptidase F N-terminal" evidence="8">
    <location>
        <begin position="118"/>
        <end position="186"/>
    </location>
</feature>
<evidence type="ECO:0000256" key="1">
    <source>
        <dbReference type="ARBA" id="ARBA00022670"/>
    </source>
</evidence>
<dbReference type="PANTHER" id="PTHR11804">
    <property type="entry name" value="PROTEASE M3 THIMET OLIGOPEPTIDASE-RELATED"/>
    <property type="match status" value="1"/>
</dbReference>
<comment type="similarity">
    <text evidence="6">Belongs to the peptidase M3B family.</text>
</comment>
<dbReference type="SUPFAM" id="SSF55486">
    <property type="entry name" value="Metalloproteases ('zincins'), catalytic domain"/>
    <property type="match status" value="1"/>
</dbReference>
<accession>A0A926D620</accession>
<evidence type="ECO:0000256" key="5">
    <source>
        <dbReference type="ARBA" id="ARBA00023049"/>
    </source>
</evidence>
<dbReference type="InterPro" id="IPR042088">
    <property type="entry name" value="OligoPept_F_C"/>
</dbReference>
<dbReference type="Pfam" id="PF01432">
    <property type="entry name" value="Peptidase_M3"/>
    <property type="match status" value="1"/>
</dbReference>
<evidence type="ECO:0000256" key="2">
    <source>
        <dbReference type="ARBA" id="ARBA00022723"/>
    </source>
</evidence>
<dbReference type="Gene3D" id="1.20.140.70">
    <property type="entry name" value="Oligopeptidase f, N-terminal domain"/>
    <property type="match status" value="1"/>
</dbReference>
<name>A0A926D620_9FIRM</name>
<dbReference type="PANTHER" id="PTHR11804:SF84">
    <property type="entry name" value="SACCHAROLYSIN"/>
    <property type="match status" value="1"/>
</dbReference>
<sequence length="596" mass="67464">MEQTNGLPSRKDLDSAYMWDLSVLFESDEDCKKELAQVFGQIPGLAGLKDTLIQSAADLLAGLRKIDEVSEKAERIYAYAHLKLDEDNQVDRYQGLLDQAMGMVVQLDEALSFMRPLLLSLEPEKLERYFKEEPALQPYKFQLRDIQRYRAHILSEGEERLIALSGDMAQSMDTAYSMLCDADLRFEAVEVEGKAVELSHGRFIQLMRHPDRGVRQRVFESYYGTYDGVKNTTASLLAGSIKKDVFYAKAKRYASCLEQALFDDNVPVSVYDGLIEAVRAHLPALHRYMELKKRALGLPDLHMYDAYVPLVETNAAYPYEDAFATMAEGLAPLGEDYLEILKEGKEEGWIDVYENRGKTSGAFSYGIYGAHPFVLLNHNDELDDLFTLAHEMGHAVHSYLSNKYQPYPTASYRIFVAEVASTVNEVLLNRHMLKTGDRKVKAYLLSYFLEQFRTTLFRQTQFAEFEKRVHAMAEAGEPLTAQSFGAVYGEINRDYYGPAVQDPEIALEWSRIPHFYRPFYVYQYATGFSSAVAIAKAILEGKPGAVENYKAFLSSGGSDHPLNLLRIAGVDLTRPEPVDNALKLFEESLEELEGLI</sequence>
<proteinExistence type="inferred from homology"/>
<evidence type="ECO:0000256" key="4">
    <source>
        <dbReference type="ARBA" id="ARBA00022833"/>
    </source>
</evidence>
<dbReference type="Gene3D" id="1.10.1370.20">
    <property type="entry name" value="Oligoendopeptidase f, C-terminal domain"/>
    <property type="match status" value="1"/>
</dbReference>
<evidence type="ECO:0000313" key="9">
    <source>
        <dbReference type="EMBL" id="MBC8532002.1"/>
    </source>
</evidence>
<keyword evidence="2 6" id="KW-0479">Metal-binding</keyword>
<dbReference type="GO" id="GO:0006508">
    <property type="term" value="P:proteolysis"/>
    <property type="evidence" value="ECO:0007669"/>
    <property type="project" value="UniProtKB-KW"/>
</dbReference>
<dbReference type="Proteomes" id="UP000623172">
    <property type="component" value="Unassembled WGS sequence"/>
</dbReference>
<feature type="domain" description="Peptidase M3A/M3B catalytic" evidence="7">
    <location>
        <begin position="206"/>
        <end position="583"/>
    </location>
</feature>
<organism evidence="9 10">
    <name type="scientific">Gehongia tenuis</name>
    <dbReference type="NCBI Taxonomy" id="2763655"/>
    <lineage>
        <taxon>Bacteria</taxon>
        <taxon>Bacillati</taxon>
        <taxon>Bacillota</taxon>
        <taxon>Clostridia</taxon>
        <taxon>Christensenellales</taxon>
        <taxon>Christensenellaceae</taxon>
        <taxon>Gehongia</taxon>
    </lineage>
</organism>
<protein>
    <recommendedName>
        <fullName evidence="6">Oligopeptidase F</fullName>
        <ecNumber evidence="6">3.4.24.-</ecNumber>
    </recommendedName>
</protein>
<dbReference type="InterPro" id="IPR001567">
    <property type="entry name" value="Pept_M3A_M3B_dom"/>
</dbReference>
<dbReference type="CDD" id="cd09608">
    <property type="entry name" value="M3B_PepF"/>
    <property type="match status" value="1"/>
</dbReference>
<keyword evidence="4 6" id="KW-0862">Zinc</keyword>
<keyword evidence="1 6" id="KW-0645">Protease</keyword>
<dbReference type="InterPro" id="IPR045090">
    <property type="entry name" value="Pept_M3A_M3B"/>
</dbReference>
<dbReference type="EMBL" id="JACRSR010000004">
    <property type="protein sequence ID" value="MBC8532002.1"/>
    <property type="molecule type" value="Genomic_DNA"/>
</dbReference>
<evidence type="ECO:0000259" key="8">
    <source>
        <dbReference type="Pfam" id="PF08439"/>
    </source>
</evidence>
<dbReference type="RefSeq" id="WP_249316934.1">
    <property type="nucleotide sequence ID" value="NZ_JACRSR010000004.1"/>
</dbReference>
<comment type="function">
    <text evidence="6">Has oligopeptidase activity and degrades a variety of small bioactive peptides.</text>
</comment>
<evidence type="ECO:0000259" key="7">
    <source>
        <dbReference type="Pfam" id="PF01432"/>
    </source>
</evidence>
<evidence type="ECO:0000313" key="10">
    <source>
        <dbReference type="Proteomes" id="UP000623172"/>
    </source>
</evidence>
<keyword evidence="3 6" id="KW-0378">Hydrolase</keyword>